<sequence length="143" mass="16440">MALKSVTGVTAPCALVFHDLSPPCTGVRIQGSVPCDCQRFSVDFCCGEETNRDVAFHFNPRFDQNTVVCNSFQNQKWQSEQTKAENPFSHETCFQLDFSITDEHFEVLVNNEVFERFRHRIPLCHVKVLEVGPKVDIHKIEFF</sequence>
<evidence type="ECO:0000256" key="1">
    <source>
        <dbReference type="ARBA" id="ARBA00022734"/>
    </source>
</evidence>
<dbReference type="SMART" id="SM00276">
    <property type="entry name" value="GLECT"/>
    <property type="match status" value="1"/>
</dbReference>
<dbReference type="Gene3D" id="2.60.120.200">
    <property type="match status" value="1"/>
</dbReference>
<dbReference type="FunFam" id="2.60.120.200:FF:000124">
    <property type="entry name" value="Galectin-4"/>
    <property type="match status" value="1"/>
</dbReference>
<proteinExistence type="predicted"/>
<dbReference type="PROSITE" id="PS51304">
    <property type="entry name" value="GALECTIN"/>
    <property type="match status" value="1"/>
</dbReference>
<evidence type="ECO:0000259" key="4">
    <source>
        <dbReference type="PROSITE" id="PS51304"/>
    </source>
</evidence>
<dbReference type="InterPro" id="IPR044156">
    <property type="entry name" value="Galectin-like"/>
</dbReference>
<keyword evidence="2" id="KW-0677">Repeat</keyword>
<dbReference type="PANTHER" id="PTHR11346:SF147">
    <property type="entry name" value="GALECTIN"/>
    <property type="match status" value="1"/>
</dbReference>
<dbReference type="AlphaFoldDB" id="A0A151PG61"/>
<dbReference type="Proteomes" id="UP000050525">
    <property type="component" value="Unassembled WGS sequence"/>
</dbReference>
<name>A0A151PG61_ALLMI</name>
<evidence type="ECO:0000313" key="6">
    <source>
        <dbReference type="Proteomes" id="UP000050525"/>
    </source>
</evidence>
<feature type="domain" description="Galectin" evidence="4">
    <location>
        <begin position="13"/>
        <end position="143"/>
    </location>
</feature>
<dbReference type="PhylomeDB" id="A0A151PG61"/>
<reference evidence="5 6" key="1">
    <citation type="journal article" date="2012" name="Genome Biol.">
        <title>Sequencing three crocodilian genomes to illuminate the evolution of archosaurs and amniotes.</title>
        <authorList>
            <person name="St John J.A."/>
            <person name="Braun E.L."/>
            <person name="Isberg S.R."/>
            <person name="Miles L.G."/>
            <person name="Chong A.Y."/>
            <person name="Gongora J."/>
            <person name="Dalzell P."/>
            <person name="Moran C."/>
            <person name="Bed'hom B."/>
            <person name="Abzhanov A."/>
            <person name="Burgess S.C."/>
            <person name="Cooksey A.M."/>
            <person name="Castoe T.A."/>
            <person name="Crawford N.G."/>
            <person name="Densmore L.D."/>
            <person name="Drew J.C."/>
            <person name="Edwards S.V."/>
            <person name="Faircloth B.C."/>
            <person name="Fujita M.K."/>
            <person name="Greenwold M.J."/>
            <person name="Hoffmann F.G."/>
            <person name="Howard J.M."/>
            <person name="Iguchi T."/>
            <person name="Janes D.E."/>
            <person name="Khan S.Y."/>
            <person name="Kohno S."/>
            <person name="de Koning A.J."/>
            <person name="Lance S.L."/>
            <person name="McCarthy F.M."/>
            <person name="McCormack J.E."/>
            <person name="Merchant M.E."/>
            <person name="Peterson D.G."/>
            <person name="Pollock D.D."/>
            <person name="Pourmand N."/>
            <person name="Raney B.J."/>
            <person name="Roessler K.A."/>
            <person name="Sanford J.R."/>
            <person name="Sawyer R.H."/>
            <person name="Schmidt C.J."/>
            <person name="Triplett E.W."/>
            <person name="Tuberville T.D."/>
            <person name="Venegas-Anaya M."/>
            <person name="Howard J.T."/>
            <person name="Jarvis E.D."/>
            <person name="Guillette L.J.Jr."/>
            <person name="Glenn T.C."/>
            <person name="Green R.E."/>
            <person name="Ray D.A."/>
        </authorList>
    </citation>
    <scope>NUCLEOTIDE SEQUENCE [LARGE SCALE GENOMIC DNA]</scope>
    <source>
        <strain evidence="5">KSC_2009_1</strain>
    </source>
</reference>
<dbReference type="eggNOG" id="KOG3587">
    <property type="taxonomic scope" value="Eukaryota"/>
</dbReference>
<protein>
    <recommendedName>
        <fullName evidence="3">Galectin</fullName>
    </recommendedName>
</protein>
<gene>
    <name evidence="5" type="primary">LGALS7B</name>
    <name evidence="5" type="ORF">Y1Q_0004901</name>
</gene>
<dbReference type="KEGG" id="amj:102569228"/>
<dbReference type="OrthoDB" id="6251307at2759"/>
<dbReference type="InterPro" id="IPR001079">
    <property type="entry name" value="Galectin_CRD"/>
</dbReference>
<evidence type="ECO:0000256" key="2">
    <source>
        <dbReference type="ARBA" id="ARBA00022737"/>
    </source>
</evidence>
<comment type="caution">
    <text evidence="5">The sequence shown here is derived from an EMBL/GenBank/DDBJ whole genome shotgun (WGS) entry which is preliminary data.</text>
</comment>
<keyword evidence="1 3" id="KW-0430">Lectin</keyword>
<dbReference type="Pfam" id="PF00337">
    <property type="entry name" value="Gal-bind_lectin"/>
    <property type="match status" value="1"/>
</dbReference>
<dbReference type="InterPro" id="IPR013320">
    <property type="entry name" value="ConA-like_dom_sf"/>
</dbReference>
<dbReference type="GO" id="GO:0030246">
    <property type="term" value="F:carbohydrate binding"/>
    <property type="evidence" value="ECO:0007669"/>
    <property type="project" value="UniProtKB-UniRule"/>
</dbReference>
<dbReference type="SUPFAM" id="SSF49899">
    <property type="entry name" value="Concanavalin A-like lectins/glucanases"/>
    <property type="match status" value="1"/>
</dbReference>
<dbReference type="CDD" id="cd00070">
    <property type="entry name" value="GLECT"/>
    <property type="match status" value="1"/>
</dbReference>
<dbReference type="SMART" id="SM00908">
    <property type="entry name" value="Gal-bind_lectin"/>
    <property type="match status" value="1"/>
</dbReference>
<accession>A0A151PG61</accession>
<dbReference type="EMBL" id="AKHW03000304">
    <property type="protein sequence ID" value="KYO47934.1"/>
    <property type="molecule type" value="Genomic_DNA"/>
</dbReference>
<evidence type="ECO:0000256" key="3">
    <source>
        <dbReference type="RuleBase" id="RU102079"/>
    </source>
</evidence>
<dbReference type="GeneID" id="102569228"/>
<dbReference type="PANTHER" id="PTHR11346">
    <property type="entry name" value="GALECTIN"/>
    <property type="match status" value="1"/>
</dbReference>
<evidence type="ECO:0000313" key="5">
    <source>
        <dbReference type="EMBL" id="KYO47934.1"/>
    </source>
</evidence>
<keyword evidence="6" id="KW-1185">Reference proteome</keyword>
<organism evidence="5 6">
    <name type="scientific">Alligator mississippiensis</name>
    <name type="common">American alligator</name>
    <dbReference type="NCBI Taxonomy" id="8496"/>
    <lineage>
        <taxon>Eukaryota</taxon>
        <taxon>Metazoa</taxon>
        <taxon>Chordata</taxon>
        <taxon>Craniata</taxon>
        <taxon>Vertebrata</taxon>
        <taxon>Euteleostomi</taxon>
        <taxon>Archelosauria</taxon>
        <taxon>Archosauria</taxon>
        <taxon>Crocodylia</taxon>
        <taxon>Alligatoridae</taxon>
        <taxon>Alligatorinae</taxon>
        <taxon>Alligator</taxon>
    </lineage>
</organism>